<keyword evidence="4 10" id="KW-0479">Metal-binding</keyword>
<evidence type="ECO:0000256" key="3">
    <source>
        <dbReference type="ARBA" id="ARBA00022692"/>
    </source>
</evidence>
<dbReference type="OrthoDB" id="1055148at2759"/>
<evidence type="ECO:0000256" key="9">
    <source>
        <dbReference type="ARBA" id="ARBA00023136"/>
    </source>
</evidence>
<organism evidence="12 13">
    <name type="scientific">Colocasia esculenta</name>
    <name type="common">Wild taro</name>
    <name type="synonym">Arum esculentum</name>
    <dbReference type="NCBI Taxonomy" id="4460"/>
    <lineage>
        <taxon>Eukaryota</taxon>
        <taxon>Viridiplantae</taxon>
        <taxon>Streptophyta</taxon>
        <taxon>Embryophyta</taxon>
        <taxon>Tracheophyta</taxon>
        <taxon>Spermatophyta</taxon>
        <taxon>Magnoliopsida</taxon>
        <taxon>Liliopsida</taxon>
        <taxon>Araceae</taxon>
        <taxon>Aroideae</taxon>
        <taxon>Colocasieae</taxon>
        <taxon>Colocasia</taxon>
    </lineage>
</organism>
<sequence length="902" mass="101880">MSEILHPSRIKTYAHAREWVLSILLDKLRARAGSGDGIVVVMESFQYAMFCLLVLMCFGEKLDKKAIGDIEKAQRDLLMFVGKLNVFAFMPKFAKYVFRGRWRKLLELRQRQREIYVPLIRARREQMAAGRAPSENSFHFSYVDSLLDLELPEENNRKLDEEEIISLCSEFLNAGTDTTSTALQWIMANVVKHQDVQERIVDEINGVLGEGDQEIREEDLHKFTYLKAVVMEGLRRHPPAHFVLPHAVTEEFSLDGYVIPKDATINFAVADINWDAKTWKEPMEFRPERFLPGGEGADADITGSREVKMMPFGAGRRICPGIGLSMLHLEYFVANLVRAFEWKQVDGEEVDLTEKFEFTTVMKVPLRARITTPVLVAIAVFLFCLISFLLLSSFPSAWRKPSKSRPPLPPGPPTVPFLGNLNSLPSNFSALLPHLRRLHGRYGPVLTIHIGPRPAVFVADHGVAHQALVQKGALFADRPRARGATRIITSEQHSVSSAAYGPLWRCLRRNLVTETLHPSRVKAHAGDRRLVLGILLSRLCAAAAVGDGGGGAVVVPMESFRFAMFCLLVLMCFGERLDERAIQEIEVVQRKMIRNLFGLNFLNFLPEIVAKVFFRKSWKKLLSIRRRQEEILISLIRARRNMKERNSSICYVDTLLNLEIPEGKGRKLTEAELVTLCSEFLNAGTDTTTTALQWIMANLVKHQEIQKKLAEEIQAATRVRGQEEVEEEDLQGMPYLKAVILEGLRRHPPGQFVLPHAVSEETTLAGYTIPKDATVNFEVATMGCDAKVWEDPMEFWPERFLPGGEGADVDVTGGREIKMMPFGVGRRICPGQALSMLHLEYFVANLVMAFEWKAVDGEEVDLAEKAEFTTVMKLPLRAHISPRGCVRRFVRPFDDLPKKKGV</sequence>
<dbReference type="AlphaFoldDB" id="A0A843VC20"/>
<evidence type="ECO:0000313" key="13">
    <source>
        <dbReference type="Proteomes" id="UP000652761"/>
    </source>
</evidence>
<keyword evidence="8" id="KW-0503">Monooxygenase</keyword>
<evidence type="ECO:0000256" key="2">
    <source>
        <dbReference type="ARBA" id="ARBA00022617"/>
    </source>
</evidence>
<dbReference type="GO" id="GO:0016709">
    <property type="term" value="F:oxidoreductase activity, acting on paired donors, with incorporation or reduction of molecular oxygen, NAD(P)H as one donor, and incorporation of one atom of oxygen"/>
    <property type="evidence" value="ECO:0007669"/>
    <property type="project" value="TreeGrafter"/>
</dbReference>
<dbReference type="GO" id="GO:0005506">
    <property type="term" value="F:iron ion binding"/>
    <property type="evidence" value="ECO:0007669"/>
    <property type="project" value="InterPro"/>
</dbReference>
<dbReference type="InterPro" id="IPR002401">
    <property type="entry name" value="Cyt_P450_E_grp-I"/>
</dbReference>
<feature type="binding site" description="axial binding residue" evidence="10">
    <location>
        <position position="829"/>
    </location>
    <ligand>
        <name>heme</name>
        <dbReference type="ChEBI" id="CHEBI:30413"/>
    </ligand>
    <ligandPart>
        <name>Fe</name>
        <dbReference type="ChEBI" id="CHEBI:18248"/>
    </ligandPart>
</feature>
<keyword evidence="5 11" id="KW-1133">Transmembrane helix</keyword>
<feature type="transmembrane region" description="Helical" evidence="11">
    <location>
        <begin position="372"/>
        <end position="394"/>
    </location>
</feature>
<dbReference type="PANTHER" id="PTHR24298">
    <property type="entry name" value="FLAVONOID 3'-MONOOXYGENASE-RELATED"/>
    <property type="match status" value="1"/>
</dbReference>
<evidence type="ECO:0000256" key="10">
    <source>
        <dbReference type="PIRSR" id="PIRSR602401-1"/>
    </source>
</evidence>
<dbReference type="Pfam" id="PF00067">
    <property type="entry name" value="p450"/>
    <property type="match status" value="2"/>
</dbReference>
<dbReference type="SUPFAM" id="SSF48264">
    <property type="entry name" value="Cytochrome P450"/>
    <property type="match status" value="2"/>
</dbReference>
<dbReference type="InterPro" id="IPR017972">
    <property type="entry name" value="Cyt_P450_CS"/>
</dbReference>
<name>A0A843VC20_COLES</name>
<evidence type="ECO:0000313" key="12">
    <source>
        <dbReference type="EMBL" id="MQL96062.1"/>
    </source>
</evidence>
<keyword evidence="9 11" id="KW-0472">Membrane</keyword>
<dbReference type="GO" id="GO:0016020">
    <property type="term" value="C:membrane"/>
    <property type="evidence" value="ECO:0007669"/>
    <property type="project" value="UniProtKB-SubCell"/>
</dbReference>
<dbReference type="EMBL" id="NMUH01001871">
    <property type="protein sequence ID" value="MQL96062.1"/>
    <property type="molecule type" value="Genomic_DNA"/>
</dbReference>
<dbReference type="InterPro" id="IPR051103">
    <property type="entry name" value="Plant_metabolite_P450s"/>
</dbReference>
<reference evidence="12" key="1">
    <citation type="submission" date="2017-07" db="EMBL/GenBank/DDBJ databases">
        <title>Taro Niue Genome Assembly and Annotation.</title>
        <authorList>
            <person name="Atibalentja N."/>
            <person name="Keating K."/>
            <person name="Fields C.J."/>
        </authorList>
    </citation>
    <scope>NUCLEOTIDE SEQUENCE</scope>
    <source>
        <strain evidence="12">Niue_2</strain>
        <tissue evidence="12">Leaf</tissue>
    </source>
</reference>
<evidence type="ECO:0000256" key="6">
    <source>
        <dbReference type="ARBA" id="ARBA00023002"/>
    </source>
</evidence>
<proteinExistence type="predicted"/>
<dbReference type="Proteomes" id="UP000652761">
    <property type="component" value="Unassembled WGS sequence"/>
</dbReference>
<evidence type="ECO:0000256" key="4">
    <source>
        <dbReference type="ARBA" id="ARBA00022723"/>
    </source>
</evidence>
<protein>
    <recommendedName>
        <fullName evidence="14">Cytochrome P450 89A2</fullName>
    </recommendedName>
</protein>
<keyword evidence="2 10" id="KW-0349">Heme</keyword>
<evidence type="ECO:0008006" key="14">
    <source>
        <dbReference type="Google" id="ProtNLM"/>
    </source>
</evidence>
<comment type="subcellular location">
    <subcellularLocation>
        <location evidence="1">Membrane</location>
        <topology evidence="1">Single-pass membrane protein</topology>
    </subcellularLocation>
</comment>
<evidence type="ECO:0000256" key="8">
    <source>
        <dbReference type="ARBA" id="ARBA00023033"/>
    </source>
</evidence>
<comment type="caution">
    <text evidence="12">The sequence shown here is derived from an EMBL/GenBank/DDBJ whole genome shotgun (WGS) entry which is preliminary data.</text>
</comment>
<dbReference type="PROSITE" id="PS00086">
    <property type="entry name" value="CYTOCHROME_P450"/>
    <property type="match status" value="2"/>
</dbReference>
<dbReference type="CDD" id="cd11075">
    <property type="entry name" value="CYP77_89"/>
    <property type="match status" value="2"/>
</dbReference>
<keyword evidence="7 10" id="KW-0408">Iron</keyword>
<dbReference type="InterPro" id="IPR036396">
    <property type="entry name" value="Cyt_P450_sf"/>
</dbReference>
<evidence type="ECO:0000256" key="5">
    <source>
        <dbReference type="ARBA" id="ARBA00022989"/>
    </source>
</evidence>
<accession>A0A843VC20</accession>
<dbReference type="InterPro" id="IPR001128">
    <property type="entry name" value="Cyt_P450"/>
</dbReference>
<keyword evidence="6" id="KW-0560">Oxidoreductase</keyword>
<gene>
    <name evidence="12" type="ORF">Taro_028736</name>
</gene>
<dbReference type="GO" id="GO:0020037">
    <property type="term" value="F:heme binding"/>
    <property type="evidence" value="ECO:0007669"/>
    <property type="project" value="InterPro"/>
</dbReference>
<dbReference type="PRINTS" id="PR00385">
    <property type="entry name" value="P450"/>
</dbReference>
<keyword evidence="3 11" id="KW-0812">Transmembrane</keyword>
<evidence type="ECO:0000256" key="1">
    <source>
        <dbReference type="ARBA" id="ARBA00004167"/>
    </source>
</evidence>
<comment type="cofactor">
    <cofactor evidence="10">
        <name>heme</name>
        <dbReference type="ChEBI" id="CHEBI:30413"/>
    </cofactor>
</comment>
<dbReference type="PRINTS" id="PR00463">
    <property type="entry name" value="EP450I"/>
</dbReference>
<dbReference type="Gene3D" id="1.10.630.10">
    <property type="entry name" value="Cytochrome P450"/>
    <property type="match status" value="2"/>
</dbReference>
<evidence type="ECO:0000256" key="11">
    <source>
        <dbReference type="SAM" id="Phobius"/>
    </source>
</evidence>
<evidence type="ECO:0000256" key="7">
    <source>
        <dbReference type="ARBA" id="ARBA00023004"/>
    </source>
</evidence>
<dbReference type="PANTHER" id="PTHR24298:SF800">
    <property type="entry name" value="CYTOCHROME P450 89A2-RELATED"/>
    <property type="match status" value="1"/>
</dbReference>
<keyword evidence="13" id="KW-1185">Reference proteome</keyword>
<dbReference type="FunFam" id="1.10.630.10:FF:000012">
    <property type="entry name" value="Cytochrome P450 family protein"/>
    <property type="match status" value="2"/>
</dbReference>
<feature type="transmembrane region" description="Helical" evidence="11">
    <location>
        <begin position="530"/>
        <end position="546"/>
    </location>
</feature>